<protein>
    <submittedName>
        <fullName evidence="3">Oxidoreductase</fullName>
    </submittedName>
</protein>
<dbReference type="PANTHER" id="PTHR47307">
    <property type="entry name" value="GLUTATHIONE-REGULATED POTASSIUM-EFFLUX SYSTEM ANCILLARY PROTEIN KEFG"/>
    <property type="match status" value="1"/>
</dbReference>
<dbReference type="Proteomes" id="UP000326179">
    <property type="component" value="Chromosome"/>
</dbReference>
<reference evidence="3 4" key="1">
    <citation type="submission" date="2019-10" db="EMBL/GenBank/DDBJ databases">
        <title>A novel species.</title>
        <authorList>
            <person name="Gao J."/>
        </authorList>
    </citation>
    <scope>NUCLEOTIDE SEQUENCE [LARGE SCALE GENOMIC DNA]</scope>
    <source>
        <strain evidence="3 4">QMT-28</strain>
    </source>
</reference>
<keyword evidence="4" id="KW-1185">Reference proteome</keyword>
<dbReference type="PANTHER" id="PTHR47307:SF1">
    <property type="entry name" value="GLUTATHIONE-REGULATED POTASSIUM-EFFLUX SYSTEM ANCILLARY PROTEIN KEFG"/>
    <property type="match status" value="1"/>
</dbReference>
<evidence type="ECO:0000313" key="3">
    <source>
        <dbReference type="EMBL" id="QFZ73022.1"/>
    </source>
</evidence>
<dbReference type="KEGG" id="sfy:GFH48_06880"/>
<keyword evidence="1" id="KW-0560">Oxidoreductase</keyword>
<dbReference type="InterPro" id="IPR003680">
    <property type="entry name" value="Flavodoxin_fold"/>
</dbReference>
<dbReference type="InterPro" id="IPR046980">
    <property type="entry name" value="KefG/KefF"/>
</dbReference>
<feature type="domain" description="Flavodoxin-like fold" evidence="2">
    <location>
        <begin position="7"/>
        <end position="172"/>
    </location>
</feature>
<dbReference type="InterPro" id="IPR029039">
    <property type="entry name" value="Flavoprotein-like_sf"/>
</dbReference>
<sequence>MTDPSPRTLVLLGHPDLARSRINRVMAGAARGLTHVTLHDLYAASPDRRLDIPAEQRLVSENEVIVLQFPLHWYSVPGFLKQWLDEVMTRGFAYDTGGLLTGRTLLVVTSTGGVADAYRPGAFHRFTMAELLRPLEQTAHRMGMAFARPLVLHDARGVGDAELAAHTERYRRLLITGPVPCQDAAA</sequence>
<dbReference type="Pfam" id="PF02525">
    <property type="entry name" value="Flavodoxin_2"/>
    <property type="match status" value="1"/>
</dbReference>
<dbReference type="EMBL" id="CP045643">
    <property type="protein sequence ID" value="QFZ73022.1"/>
    <property type="molecule type" value="Genomic_DNA"/>
</dbReference>
<proteinExistence type="predicted"/>
<gene>
    <name evidence="3" type="ORF">GFH48_06880</name>
</gene>
<dbReference type="AlphaFoldDB" id="A0A5Q0L7K2"/>
<dbReference type="GO" id="GO:0010181">
    <property type="term" value="F:FMN binding"/>
    <property type="evidence" value="ECO:0007669"/>
    <property type="project" value="TreeGrafter"/>
</dbReference>
<dbReference type="GO" id="GO:0003955">
    <property type="term" value="F:NAD(P)H dehydrogenase (quinone) activity"/>
    <property type="evidence" value="ECO:0007669"/>
    <property type="project" value="TreeGrafter"/>
</dbReference>
<dbReference type="SUPFAM" id="SSF52218">
    <property type="entry name" value="Flavoproteins"/>
    <property type="match status" value="1"/>
</dbReference>
<name>A0A5Q0L7K2_9ACTN</name>
<dbReference type="GO" id="GO:0009055">
    <property type="term" value="F:electron transfer activity"/>
    <property type="evidence" value="ECO:0007669"/>
    <property type="project" value="TreeGrafter"/>
</dbReference>
<evidence type="ECO:0000256" key="1">
    <source>
        <dbReference type="ARBA" id="ARBA00023002"/>
    </source>
</evidence>
<organism evidence="3 4">
    <name type="scientific">Streptomyces fagopyri</name>
    <dbReference type="NCBI Taxonomy" id="2662397"/>
    <lineage>
        <taxon>Bacteria</taxon>
        <taxon>Bacillati</taxon>
        <taxon>Actinomycetota</taxon>
        <taxon>Actinomycetes</taxon>
        <taxon>Kitasatosporales</taxon>
        <taxon>Streptomycetaceae</taxon>
        <taxon>Streptomyces</taxon>
    </lineage>
</organism>
<accession>A0A5Q0L7K2</accession>
<dbReference type="Gene3D" id="3.40.50.360">
    <property type="match status" value="1"/>
</dbReference>
<dbReference type="RefSeq" id="WP_153287388.1">
    <property type="nucleotide sequence ID" value="NZ_CP045643.1"/>
</dbReference>
<evidence type="ECO:0000259" key="2">
    <source>
        <dbReference type="Pfam" id="PF02525"/>
    </source>
</evidence>
<evidence type="ECO:0000313" key="4">
    <source>
        <dbReference type="Proteomes" id="UP000326179"/>
    </source>
</evidence>